<organism evidence="1 2">
    <name type="scientific">Pseudovirgaria hyperparasitica</name>
    <dbReference type="NCBI Taxonomy" id="470096"/>
    <lineage>
        <taxon>Eukaryota</taxon>
        <taxon>Fungi</taxon>
        <taxon>Dikarya</taxon>
        <taxon>Ascomycota</taxon>
        <taxon>Pezizomycotina</taxon>
        <taxon>Dothideomycetes</taxon>
        <taxon>Dothideomycetes incertae sedis</taxon>
        <taxon>Acrospermales</taxon>
        <taxon>Acrospermaceae</taxon>
        <taxon>Pseudovirgaria</taxon>
    </lineage>
</organism>
<keyword evidence="2" id="KW-1185">Reference proteome</keyword>
<gene>
    <name evidence="1" type="ORF">EJ05DRAFT_499693</name>
</gene>
<evidence type="ECO:0000313" key="1">
    <source>
        <dbReference type="EMBL" id="KAF2759279.1"/>
    </source>
</evidence>
<proteinExistence type="predicted"/>
<dbReference type="AlphaFoldDB" id="A0A6A6WAS6"/>
<evidence type="ECO:0000313" key="2">
    <source>
        <dbReference type="Proteomes" id="UP000799437"/>
    </source>
</evidence>
<name>A0A6A6WAS6_9PEZI</name>
<dbReference type="EMBL" id="ML996570">
    <property type="protein sequence ID" value="KAF2759279.1"/>
    <property type="molecule type" value="Genomic_DNA"/>
</dbReference>
<reference evidence="1" key="1">
    <citation type="journal article" date="2020" name="Stud. Mycol.">
        <title>101 Dothideomycetes genomes: a test case for predicting lifestyles and emergence of pathogens.</title>
        <authorList>
            <person name="Haridas S."/>
            <person name="Albert R."/>
            <person name="Binder M."/>
            <person name="Bloem J."/>
            <person name="Labutti K."/>
            <person name="Salamov A."/>
            <person name="Andreopoulos B."/>
            <person name="Baker S."/>
            <person name="Barry K."/>
            <person name="Bills G."/>
            <person name="Bluhm B."/>
            <person name="Cannon C."/>
            <person name="Castanera R."/>
            <person name="Culley D."/>
            <person name="Daum C."/>
            <person name="Ezra D."/>
            <person name="Gonzalez J."/>
            <person name="Henrissat B."/>
            <person name="Kuo A."/>
            <person name="Liang C."/>
            <person name="Lipzen A."/>
            <person name="Lutzoni F."/>
            <person name="Magnuson J."/>
            <person name="Mondo S."/>
            <person name="Nolan M."/>
            <person name="Ohm R."/>
            <person name="Pangilinan J."/>
            <person name="Park H.-J."/>
            <person name="Ramirez L."/>
            <person name="Alfaro M."/>
            <person name="Sun H."/>
            <person name="Tritt A."/>
            <person name="Yoshinaga Y."/>
            <person name="Zwiers L.-H."/>
            <person name="Turgeon B."/>
            <person name="Goodwin S."/>
            <person name="Spatafora J."/>
            <person name="Crous P."/>
            <person name="Grigoriev I."/>
        </authorList>
    </citation>
    <scope>NUCLEOTIDE SEQUENCE</scope>
    <source>
        <strain evidence="1">CBS 121739</strain>
    </source>
</reference>
<accession>A0A6A6WAS6</accession>
<dbReference type="Proteomes" id="UP000799437">
    <property type="component" value="Unassembled WGS sequence"/>
</dbReference>
<sequence>MNLAAVWYSDVALTMDPATALLGIRVKGAGPATRSDATPDAAGAVSGIATFPLFQEHEPWFPYIKSYFGEIHRHFLGTGDTDTYEVIDLIDAITDAVGSIIVWGVPGRSRLRRLLKDIEHVRYSLLEGGLVGGGIMGGGMLGGVPPLPQLEYY</sequence>
<protein>
    <submittedName>
        <fullName evidence="1">Uncharacterized protein</fullName>
    </submittedName>
</protein>
<dbReference type="RefSeq" id="XP_033601730.1">
    <property type="nucleotide sequence ID" value="XM_033746886.1"/>
</dbReference>
<dbReference type="GeneID" id="54487940"/>